<dbReference type="InterPro" id="IPR013149">
    <property type="entry name" value="ADH-like_C"/>
</dbReference>
<name>A0ABN6XSK8_9MICO</name>
<dbReference type="Pfam" id="PF00107">
    <property type="entry name" value="ADH_zinc_N"/>
    <property type="match status" value="1"/>
</dbReference>
<evidence type="ECO:0000313" key="6">
    <source>
        <dbReference type="Proteomes" id="UP001321486"/>
    </source>
</evidence>
<accession>A0ABN6XSK8</accession>
<dbReference type="SUPFAM" id="SSF50129">
    <property type="entry name" value="GroES-like"/>
    <property type="match status" value="1"/>
</dbReference>
<evidence type="ECO:0000256" key="1">
    <source>
        <dbReference type="ARBA" id="ARBA00001947"/>
    </source>
</evidence>
<organism evidence="5 6">
    <name type="scientific">Frondihabitans sucicola</name>
    <dbReference type="NCBI Taxonomy" id="1268041"/>
    <lineage>
        <taxon>Bacteria</taxon>
        <taxon>Bacillati</taxon>
        <taxon>Actinomycetota</taxon>
        <taxon>Actinomycetes</taxon>
        <taxon>Micrococcales</taxon>
        <taxon>Microbacteriaceae</taxon>
        <taxon>Frondihabitans</taxon>
    </lineage>
</organism>
<dbReference type="InterPro" id="IPR013154">
    <property type="entry name" value="ADH-like_N"/>
</dbReference>
<evidence type="ECO:0000259" key="4">
    <source>
        <dbReference type="Pfam" id="PF08240"/>
    </source>
</evidence>
<evidence type="ECO:0000259" key="3">
    <source>
        <dbReference type="Pfam" id="PF00107"/>
    </source>
</evidence>
<dbReference type="PANTHER" id="PTHR43401:SF5">
    <property type="entry name" value="ALCOHOL DEHYDROGENASE-RELATED"/>
    <property type="match status" value="1"/>
</dbReference>
<dbReference type="InterPro" id="IPR036291">
    <property type="entry name" value="NAD(P)-bd_dom_sf"/>
</dbReference>
<dbReference type="PANTHER" id="PTHR43401">
    <property type="entry name" value="L-THREONINE 3-DEHYDROGENASE"/>
    <property type="match status" value="1"/>
</dbReference>
<dbReference type="InterPro" id="IPR050129">
    <property type="entry name" value="Zn_alcohol_dh"/>
</dbReference>
<dbReference type="EMBL" id="AP027732">
    <property type="protein sequence ID" value="BDZ47982.1"/>
    <property type="molecule type" value="Genomic_DNA"/>
</dbReference>
<evidence type="ECO:0000256" key="2">
    <source>
        <dbReference type="ARBA" id="ARBA00023002"/>
    </source>
</evidence>
<protein>
    <submittedName>
        <fullName evidence="5">Alcohol dehydrogenase</fullName>
    </submittedName>
</protein>
<dbReference type="Pfam" id="PF08240">
    <property type="entry name" value="ADH_N"/>
    <property type="match status" value="1"/>
</dbReference>
<sequence length="347" mass="36586">MKAATITAPGVVDIVEQSDPHSGGDVVVVQILVAPLCTEYRDRASGNLTDHVGHEAAGIVIDAGTSTRVTTGQRVVVMPQFGCGRCRYCLSGEHIYCPFQRDVLTETGSAFGTGTVAQYVLKPDWLLVPVPDDISLEHAAMACCGFGPTFQAHQRLSTNALDTVVISGCGPVGLGGIAQAVTRGARVYALETQEYRADLAGRMGAAVLDPRDPDTAKTIKEATGGWGADKGIETSGARSAGAGLMTLLRPRADLGVVAWTNELTLGPVIPSGMTLHACWHWNHLTSSDAMWTSIRRSRTLIDTQITHRMPLEEVSAAMDLQDAGACGKIILYPFGATADALAARTAS</sequence>
<proteinExistence type="predicted"/>
<gene>
    <name evidence="5" type="ORF">GCM10025867_02230</name>
</gene>
<comment type="cofactor">
    <cofactor evidence="1">
        <name>Zn(2+)</name>
        <dbReference type="ChEBI" id="CHEBI:29105"/>
    </cofactor>
</comment>
<keyword evidence="6" id="KW-1185">Reference proteome</keyword>
<dbReference type="Proteomes" id="UP001321486">
    <property type="component" value="Chromosome"/>
</dbReference>
<keyword evidence="2" id="KW-0560">Oxidoreductase</keyword>
<dbReference type="InterPro" id="IPR011032">
    <property type="entry name" value="GroES-like_sf"/>
</dbReference>
<feature type="domain" description="Alcohol dehydrogenase-like N-terminal" evidence="4">
    <location>
        <begin position="50"/>
        <end position="132"/>
    </location>
</feature>
<reference evidence="6" key="1">
    <citation type="journal article" date="2019" name="Int. J. Syst. Evol. Microbiol.">
        <title>The Global Catalogue of Microorganisms (GCM) 10K type strain sequencing project: providing services to taxonomists for standard genome sequencing and annotation.</title>
        <authorList>
            <consortium name="The Broad Institute Genomics Platform"/>
            <consortium name="The Broad Institute Genome Sequencing Center for Infectious Disease"/>
            <person name="Wu L."/>
            <person name="Ma J."/>
        </authorList>
    </citation>
    <scope>NUCLEOTIDE SEQUENCE [LARGE SCALE GENOMIC DNA]</scope>
    <source>
        <strain evidence="6">NBRC 108728</strain>
    </source>
</reference>
<feature type="domain" description="Alcohol dehydrogenase-like C-terminal" evidence="3">
    <location>
        <begin position="171"/>
        <end position="261"/>
    </location>
</feature>
<dbReference type="Gene3D" id="3.90.180.10">
    <property type="entry name" value="Medium-chain alcohol dehydrogenases, catalytic domain"/>
    <property type="match status" value="1"/>
</dbReference>
<dbReference type="SUPFAM" id="SSF51735">
    <property type="entry name" value="NAD(P)-binding Rossmann-fold domains"/>
    <property type="match status" value="1"/>
</dbReference>
<evidence type="ECO:0000313" key="5">
    <source>
        <dbReference type="EMBL" id="BDZ47982.1"/>
    </source>
</evidence>
<dbReference type="RefSeq" id="WP_286345044.1">
    <property type="nucleotide sequence ID" value="NZ_AP027732.1"/>
</dbReference>